<accession>A0A9P5YTH5</accession>
<evidence type="ECO:0008006" key="3">
    <source>
        <dbReference type="Google" id="ProtNLM"/>
    </source>
</evidence>
<reference evidence="1" key="1">
    <citation type="submission" date="2020-11" db="EMBL/GenBank/DDBJ databases">
        <authorList>
            <consortium name="DOE Joint Genome Institute"/>
            <person name="Ahrendt S."/>
            <person name="Riley R."/>
            <person name="Andreopoulos W."/>
            <person name="Labutti K."/>
            <person name="Pangilinan J."/>
            <person name="Ruiz-Duenas F.J."/>
            <person name="Barrasa J.M."/>
            <person name="Sanchez-Garcia M."/>
            <person name="Camarero S."/>
            <person name="Miyauchi S."/>
            <person name="Serrano A."/>
            <person name="Linde D."/>
            <person name="Babiker R."/>
            <person name="Drula E."/>
            <person name="Ayuso-Fernandez I."/>
            <person name="Pacheco R."/>
            <person name="Padilla G."/>
            <person name="Ferreira P."/>
            <person name="Barriuso J."/>
            <person name="Kellner H."/>
            <person name="Castanera R."/>
            <person name="Alfaro M."/>
            <person name="Ramirez L."/>
            <person name="Pisabarro A.G."/>
            <person name="Kuo A."/>
            <person name="Tritt A."/>
            <person name="Lipzen A."/>
            <person name="He G."/>
            <person name="Yan M."/>
            <person name="Ng V."/>
            <person name="Cullen D."/>
            <person name="Martin F."/>
            <person name="Rosso M.-N."/>
            <person name="Henrissat B."/>
            <person name="Hibbett D."/>
            <person name="Martinez A.T."/>
            <person name="Grigoriev I.V."/>
        </authorList>
    </citation>
    <scope>NUCLEOTIDE SEQUENCE</scope>
    <source>
        <strain evidence="1">CIRM-BRFM 674</strain>
    </source>
</reference>
<feature type="non-terminal residue" evidence="1">
    <location>
        <position position="1"/>
    </location>
</feature>
<comment type="caution">
    <text evidence="1">The sequence shown here is derived from an EMBL/GenBank/DDBJ whole genome shotgun (WGS) entry which is preliminary data.</text>
</comment>
<evidence type="ECO:0000313" key="2">
    <source>
        <dbReference type="Proteomes" id="UP000807469"/>
    </source>
</evidence>
<evidence type="ECO:0000313" key="1">
    <source>
        <dbReference type="EMBL" id="KAF9475487.1"/>
    </source>
</evidence>
<proteinExistence type="predicted"/>
<protein>
    <recommendedName>
        <fullName evidence="3">DUF659 domain-containing protein</fullName>
    </recommendedName>
</protein>
<dbReference type="InterPro" id="IPR012337">
    <property type="entry name" value="RNaseH-like_sf"/>
</dbReference>
<dbReference type="SUPFAM" id="SSF53098">
    <property type="entry name" value="Ribonuclease H-like"/>
    <property type="match status" value="1"/>
</dbReference>
<keyword evidence="2" id="KW-1185">Reference proteome</keyword>
<name>A0A9P5YTH5_9AGAR</name>
<dbReference type="EMBL" id="MU155330">
    <property type="protein sequence ID" value="KAF9475487.1"/>
    <property type="molecule type" value="Genomic_DNA"/>
</dbReference>
<dbReference type="Proteomes" id="UP000807469">
    <property type="component" value="Unassembled WGS sequence"/>
</dbReference>
<dbReference type="OrthoDB" id="3020857at2759"/>
<organism evidence="1 2">
    <name type="scientific">Pholiota conissans</name>
    <dbReference type="NCBI Taxonomy" id="109636"/>
    <lineage>
        <taxon>Eukaryota</taxon>
        <taxon>Fungi</taxon>
        <taxon>Dikarya</taxon>
        <taxon>Basidiomycota</taxon>
        <taxon>Agaricomycotina</taxon>
        <taxon>Agaricomycetes</taxon>
        <taxon>Agaricomycetidae</taxon>
        <taxon>Agaricales</taxon>
        <taxon>Agaricineae</taxon>
        <taxon>Strophariaceae</taxon>
        <taxon>Pholiota</taxon>
    </lineage>
</organism>
<gene>
    <name evidence="1" type="ORF">BDN70DRAFT_814023</name>
</gene>
<sequence length="229" mass="26109">YGAVAGDGGPNVRAAKVKINQMYPWILNIYDPCHNLNLFLKDLGKLFKDMLVIVSGISNYFGKSNYGSFHLNLERKKEGVNRGVQKSNTETRFSSSYLQVVSVHSSMDLIKRLVNSKTTRKLLVHIQDGTQHYHFMMEMTSFIHLLEPGANAILTLEGQNTTCADVFYAWVCIAYQLEHVLASPDLGLSSRRSEIVGIYNHRFNQMMKESSHTVFLLAYYLHPRKLNLF</sequence>
<dbReference type="AlphaFoldDB" id="A0A9P5YTH5"/>